<dbReference type="InterPro" id="IPR000917">
    <property type="entry name" value="Sulfatase_N"/>
</dbReference>
<dbReference type="AlphaFoldDB" id="A0A2W5QMP8"/>
<dbReference type="Gene3D" id="3.40.720.10">
    <property type="entry name" value="Alkaline Phosphatase, subunit A"/>
    <property type="match status" value="1"/>
</dbReference>
<organism evidence="5 6">
    <name type="scientific">Variovorax paradoxus</name>
    <dbReference type="NCBI Taxonomy" id="34073"/>
    <lineage>
        <taxon>Bacteria</taxon>
        <taxon>Pseudomonadati</taxon>
        <taxon>Pseudomonadota</taxon>
        <taxon>Betaproteobacteria</taxon>
        <taxon>Burkholderiales</taxon>
        <taxon>Comamonadaceae</taxon>
        <taxon>Variovorax</taxon>
    </lineage>
</organism>
<dbReference type="CDD" id="cd16037">
    <property type="entry name" value="sulfatase_like"/>
    <property type="match status" value="1"/>
</dbReference>
<dbReference type="SUPFAM" id="SSF53649">
    <property type="entry name" value="Alkaline phosphatase-like"/>
    <property type="match status" value="1"/>
</dbReference>
<protein>
    <submittedName>
        <fullName evidence="5">Sulfatase</fullName>
    </submittedName>
</protein>
<feature type="domain" description="Sulfatase N-terminal" evidence="4">
    <location>
        <begin position="5"/>
        <end position="347"/>
    </location>
</feature>
<evidence type="ECO:0000256" key="2">
    <source>
        <dbReference type="ARBA" id="ARBA00022801"/>
    </source>
</evidence>
<dbReference type="PANTHER" id="PTHR45953:SF1">
    <property type="entry name" value="IDURONATE 2-SULFATASE"/>
    <property type="match status" value="1"/>
</dbReference>
<evidence type="ECO:0000313" key="5">
    <source>
        <dbReference type="EMBL" id="PZQ77649.1"/>
    </source>
</evidence>
<feature type="region of interest" description="Disordered" evidence="3">
    <location>
        <begin position="473"/>
        <end position="492"/>
    </location>
</feature>
<accession>A0A2W5QMP8</accession>
<evidence type="ECO:0000256" key="1">
    <source>
        <dbReference type="ARBA" id="ARBA00022723"/>
    </source>
</evidence>
<dbReference type="GO" id="GO:0005737">
    <property type="term" value="C:cytoplasm"/>
    <property type="evidence" value="ECO:0007669"/>
    <property type="project" value="TreeGrafter"/>
</dbReference>
<comment type="caution">
    <text evidence="5">The sequence shown here is derived from an EMBL/GenBank/DDBJ whole genome shotgun (WGS) entry which is preliminary data.</text>
</comment>
<evidence type="ECO:0000313" key="6">
    <source>
        <dbReference type="Proteomes" id="UP000249135"/>
    </source>
</evidence>
<keyword evidence="2" id="KW-0378">Hydrolase</keyword>
<dbReference type="GO" id="GO:0046872">
    <property type="term" value="F:metal ion binding"/>
    <property type="evidence" value="ECO:0007669"/>
    <property type="project" value="UniProtKB-KW"/>
</dbReference>
<dbReference type="InterPro" id="IPR017850">
    <property type="entry name" value="Alkaline_phosphatase_core_sf"/>
</dbReference>
<gene>
    <name evidence="5" type="ORF">DI563_02935</name>
</gene>
<reference evidence="5 6" key="1">
    <citation type="submission" date="2017-08" db="EMBL/GenBank/DDBJ databases">
        <title>Infants hospitalized years apart are colonized by the same room-sourced microbial strains.</title>
        <authorList>
            <person name="Brooks B."/>
            <person name="Olm M.R."/>
            <person name="Firek B.A."/>
            <person name="Baker R."/>
            <person name="Thomas B.C."/>
            <person name="Morowitz M.J."/>
            <person name="Banfield J.F."/>
        </authorList>
    </citation>
    <scope>NUCLEOTIDE SEQUENCE [LARGE SCALE GENOMIC DNA]</scope>
    <source>
        <strain evidence="5">S2_005_003_R2_41</strain>
    </source>
</reference>
<name>A0A2W5QMP8_VARPD</name>
<evidence type="ECO:0000256" key="3">
    <source>
        <dbReference type="SAM" id="MobiDB-lite"/>
    </source>
</evidence>
<dbReference type="Proteomes" id="UP000249135">
    <property type="component" value="Unassembled WGS sequence"/>
</dbReference>
<proteinExistence type="predicted"/>
<keyword evidence="1" id="KW-0479">Metal-binding</keyword>
<dbReference type="Pfam" id="PF00884">
    <property type="entry name" value="Sulfatase"/>
    <property type="match status" value="1"/>
</dbReference>
<dbReference type="EMBL" id="QFPP01000013">
    <property type="protein sequence ID" value="PZQ77649.1"/>
    <property type="molecule type" value="Genomic_DNA"/>
</dbReference>
<dbReference type="GO" id="GO:0008484">
    <property type="term" value="F:sulfuric ester hydrolase activity"/>
    <property type="evidence" value="ECO:0007669"/>
    <property type="project" value="TreeGrafter"/>
</dbReference>
<evidence type="ECO:0000259" key="4">
    <source>
        <dbReference type="Pfam" id="PF00884"/>
    </source>
</evidence>
<dbReference type="PANTHER" id="PTHR45953">
    <property type="entry name" value="IDURONATE 2-SULFATASE"/>
    <property type="match status" value="1"/>
</dbReference>
<sequence length="492" mass="54176">MKPTNFLLIITDEHQRGVAGCYGNEKAITPNLDALARRGKVFDNAYTPSPICVPARGALAAGDWVNKLGYWDNAIGFHGEVPSWHARIRDAGHDMVGIGKMHFRSMADDNGFSKEILTMHMMNDGAGDLIGSIRNPPPPPRSAMPALAASVGPGECSYNDFDRDVAQEAVAWLQARAAQQRDQPWGLMVSFVRPHYPLTVPQKYYDMFDPAEMSLPDFYAGTAGARHPWVDQLSKTINYGDHFKDSDHVRRAIASYYALVAFVDEQIGAVLDALATAGFTDSTRIVYSTDHGDNIGRRGLWGKSVMYEEAVAIPLITAGPDVEPGTRSSAPVSLVDVYKSALEAMDIAETAHDRALPSMSLWKPEEIPADRSIVSEYHAMGSQSGCYMLRWGRWKYIHYVHHLPELFDVSADPAEVNNLAQDPAHRQVVEEGRARLLAVCDPEATDKRAFEQQQSVLNEHGGADEILRRGDQLFTPPPGKGPTLHFAEKAPA</sequence>